<dbReference type="EMBL" id="JACXAA010000023">
    <property type="protein sequence ID" value="MBD2757493.1"/>
    <property type="molecule type" value="Genomic_DNA"/>
</dbReference>
<gene>
    <name evidence="2" type="ORF">IC230_31780</name>
</gene>
<comment type="caution">
    <text evidence="2">The sequence shown here is derived from an EMBL/GenBank/DDBJ whole genome shotgun (WGS) entry which is preliminary data.</text>
</comment>
<keyword evidence="3" id="KW-1185">Reference proteome</keyword>
<protein>
    <submittedName>
        <fullName evidence="2">Uncharacterized protein</fullName>
    </submittedName>
</protein>
<dbReference type="AlphaFoldDB" id="A0A927GH90"/>
<keyword evidence="1" id="KW-0732">Signal</keyword>
<organism evidence="2 3">
    <name type="scientific">Spirosoma validum</name>
    <dbReference type="NCBI Taxonomy" id="2771355"/>
    <lineage>
        <taxon>Bacteria</taxon>
        <taxon>Pseudomonadati</taxon>
        <taxon>Bacteroidota</taxon>
        <taxon>Cytophagia</taxon>
        <taxon>Cytophagales</taxon>
        <taxon>Cytophagaceae</taxon>
        <taxon>Spirosoma</taxon>
    </lineage>
</organism>
<evidence type="ECO:0000313" key="3">
    <source>
        <dbReference type="Proteomes" id="UP000653797"/>
    </source>
</evidence>
<name>A0A927GH90_9BACT</name>
<evidence type="ECO:0000256" key="1">
    <source>
        <dbReference type="SAM" id="SignalP"/>
    </source>
</evidence>
<feature type="signal peptide" evidence="1">
    <location>
        <begin position="1"/>
        <end position="20"/>
    </location>
</feature>
<reference evidence="2" key="1">
    <citation type="submission" date="2020-09" db="EMBL/GenBank/DDBJ databases">
        <authorList>
            <person name="Kim M.K."/>
        </authorList>
    </citation>
    <scope>NUCLEOTIDE SEQUENCE</scope>
    <source>
        <strain evidence="2">BT704</strain>
    </source>
</reference>
<evidence type="ECO:0000313" key="2">
    <source>
        <dbReference type="EMBL" id="MBD2757493.1"/>
    </source>
</evidence>
<feature type="chain" id="PRO_5037414943" evidence="1">
    <location>
        <begin position="21"/>
        <end position="71"/>
    </location>
</feature>
<sequence>MGIYLLLCLLLVALPTSAQLSVGTNGMTVLPNTTVSVDGLTLTPSLSLSVTNNSLQRTSTPVTGNPSIPCN</sequence>
<dbReference type="Proteomes" id="UP000653797">
    <property type="component" value="Unassembled WGS sequence"/>
</dbReference>
<dbReference type="RefSeq" id="WP_191043117.1">
    <property type="nucleotide sequence ID" value="NZ_JACXAA010000023.1"/>
</dbReference>
<proteinExistence type="predicted"/>
<accession>A0A927GH90</accession>